<evidence type="ECO:0000313" key="2">
    <source>
        <dbReference type="Proteomes" id="UP000811282"/>
    </source>
</evidence>
<dbReference type="Gene3D" id="3.90.550.10">
    <property type="entry name" value="Spore Coat Polysaccharide Biosynthesis Protein SpsA, Chain A"/>
    <property type="match status" value="1"/>
</dbReference>
<name>A0ABS5Y8D3_9GAMM</name>
<dbReference type="InterPro" id="IPR029044">
    <property type="entry name" value="Nucleotide-diphossugar_trans"/>
</dbReference>
<dbReference type="SUPFAM" id="SSF53448">
    <property type="entry name" value="Nucleotide-diphospho-sugar transferases"/>
    <property type="match status" value="1"/>
</dbReference>
<comment type="caution">
    <text evidence="1">The sequence shown here is derived from an EMBL/GenBank/DDBJ whole genome shotgun (WGS) entry which is preliminary data.</text>
</comment>
<dbReference type="Proteomes" id="UP000811282">
    <property type="component" value="Unassembled WGS sequence"/>
</dbReference>
<gene>
    <name evidence="1" type="ORF">JZM24_02170</name>
</gene>
<organism evidence="1 2">
    <name type="scientific">Candidatus Sodalis endolongispinus</name>
    <dbReference type="NCBI Taxonomy" id="2812662"/>
    <lineage>
        <taxon>Bacteria</taxon>
        <taxon>Pseudomonadati</taxon>
        <taxon>Pseudomonadota</taxon>
        <taxon>Gammaproteobacteria</taxon>
        <taxon>Enterobacterales</taxon>
        <taxon>Bruguierivoracaceae</taxon>
        <taxon>Sodalis</taxon>
    </lineage>
</organism>
<sequence>MVKDEIDVLEKALEAALPWVDKIFLIDHASTDGTWELIDQKFRHWDKVEVFGQITDEFTDGLRSRAYNKFCQQAQEGDWWCRLDSDEFYIDNPREFLAKVGKHYDIVHCASFQYYFTEKDAEDYRLYPERYRDGASIDALKFFACNSSEARFVKHRNREWKEDSLWPVGKFPNLIWPHHIRLKHFQYRYPEQIQHRLDLRTAKAAGN</sequence>
<accession>A0ABS5Y8D3</accession>
<dbReference type="RefSeq" id="WP_215668412.1">
    <property type="nucleotide sequence ID" value="NZ_JAFJYC010000001.1"/>
</dbReference>
<reference evidence="1 2" key="1">
    <citation type="journal article" date="2021" name="Genome Biol. Evol.">
        <title>The evolution of interdependence in a four-way mealybug symbiosis.</title>
        <authorList>
            <person name="Garber A.I."/>
            <person name="Kupper M."/>
            <person name="Laetsch D.R."/>
            <person name="Weldon S.R."/>
            <person name="Ladinsky M.S."/>
            <person name="Bjorkman P.J."/>
            <person name="McCutcheon J.P."/>
        </authorList>
    </citation>
    <scope>NUCLEOTIDE SEQUENCE [LARGE SCALE GENOMIC DNA]</scope>
    <source>
        <strain evidence="1">SOD</strain>
    </source>
</reference>
<dbReference type="EMBL" id="JAFJYC010000001">
    <property type="protein sequence ID" value="MBT9431262.1"/>
    <property type="molecule type" value="Genomic_DNA"/>
</dbReference>
<keyword evidence="2" id="KW-1185">Reference proteome</keyword>
<evidence type="ECO:0000313" key="1">
    <source>
        <dbReference type="EMBL" id="MBT9431262.1"/>
    </source>
</evidence>
<protein>
    <submittedName>
        <fullName evidence="1">Glycosyltransferase family 2 protein</fullName>
    </submittedName>
</protein>
<proteinExistence type="predicted"/>
<dbReference type="Pfam" id="PF13704">
    <property type="entry name" value="Glyco_tranf_2_4"/>
    <property type="match status" value="1"/>
</dbReference>